<dbReference type="Proteomes" id="UP001215956">
    <property type="component" value="Unassembled WGS sequence"/>
</dbReference>
<evidence type="ECO:0000313" key="1">
    <source>
        <dbReference type="EMBL" id="MDF0592302.1"/>
    </source>
</evidence>
<protein>
    <submittedName>
        <fullName evidence="1">HEAT repeat domain-containing protein</fullName>
    </submittedName>
</protein>
<dbReference type="InterPro" id="IPR011989">
    <property type="entry name" value="ARM-like"/>
</dbReference>
<dbReference type="SMART" id="SM00567">
    <property type="entry name" value="EZ_HEAT"/>
    <property type="match status" value="1"/>
</dbReference>
<dbReference type="EMBL" id="JARFPL010000004">
    <property type="protein sequence ID" value="MDF0592302.1"/>
    <property type="molecule type" value="Genomic_DNA"/>
</dbReference>
<keyword evidence="2" id="KW-1185">Reference proteome</keyword>
<dbReference type="InterPro" id="IPR004155">
    <property type="entry name" value="PBS_lyase_HEAT"/>
</dbReference>
<dbReference type="InterPro" id="IPR016024">
    <property type="entry name" value="ARM-type_fold"/>
</dbReference>
<proteinExistence type="predicted"/>
<accession>A0ABT5XCM6</accession>
<dbReference type="SUPFAM" id="SSF48371">
    <property type="entry name" value="ARM repeat"/>
    <property type="match status" value="1"/>
</dbReference>
<sequence length="64" mass="7088">MDDAMADLVMDLKYGPSEIRLDAARALGETGDQRAVGPLIDALKDDDWMVREAIKDALKKIRAE</sequence>
<dbReference type="Gene3D" id="1.25.10.10">
    <property type="entry name" value="Leucine-rich Repeat Variant"/>
    <property type="match status" value="1"/>
</dbReference>
<dbReference type="Pfam" id="PF13646">
    <property type="entry name" value="HEAT_2"/>
    <property type="match status" value="1"/>
</dbReference>
<reference evidence="1 2" key="1">
    <citation type="submission" date="2023-03" db="EMBL/GenBank/DDBJ databases">
        <title>Whole genome sequencing of Methanotrichaceae archaeon M04Ac.</title>
        <authorList>
            <person name="Khomyakova M.A."/>
            <person name="Merkel A.Y."/>
            <person name="Slobodkin A.I."/>
        </authorList>
    </citation>
    <scope>NUCLEOTIDE SEQUENCE [LARGE SCALE GENOMIC DNA]</scope>
    <source>
        <strain evidence="1 2">M04Ac</strain>
    </source>
</reference>
<organism evidence="1 2">
    <name type="scientific">Candidatus Methanocrinis alkalitolerans</name>
    <dbReference type="NCBI Taxonomy" id="3033395"/>
    <lineage>
        <taxon>Archaea</taxon>
        <taxon>Methanobacteriati</taxon>
        <taxon>Methanobacteriota</taxon>
        <taxon>Stenosarchaea group</taxon>
        <taxon>Methanomicrobia</taxon>
        <taxon>Methanotrichales</taxon>
        <taxon>Methanotrichaceae</taxon>
        <taxon>Methanocrinis</taxon>
    </lineage>
</organism>
<evidence type="ECO:0000313" key="2">
    <source>
        <dbReference type="Proteomes" id="UP001215956"/>
    </source>
</evidence>
<gene>
    <name evidence="1" type="ORF">P0O24_01720</name>
</gene>
<comment type="caution">
    <text evidence="1">The sequence shown here is derived from an EMBL/GenBank/DDBJ whole genome shotgun (WGS) entry which is preliminary data.</text>
</comment>
<name>A0ABT5XCM6_9EURY</name>